<dbReference type="Pfam" id="PF01011">
    <property type="entry name" value="PQQ"/>
    <property type="match status" value="2"/>
</dbReference>
<dbReference type="AlphaFoldDB" id="A0A344PME9"/>
<name>A0A344PME9_9RHOB</name>
<dbReference type="GO" id="GO:0016491">
    <property type="term" value="F:oxidoreductase activity"/>
    <property type="evidence" value="ECO:0007669"/>
    <property type="project" value="UniProtKB-KW"/>
</dbReference>
<feature type="domain" description="Pyrrolo-quinoline quinone repeat" evidence="4">
    <location>
        <begin position="522"/>
        <end position="590"/>
    </location>
</feature>
<feature type="domain" description="Pyrrolo-quinoline quinone repeat" evidence="4">
    <location>
        <begin position="93"/>
        <end position="418"/>
    </location>
</feature>
<dbReference type="PANTHER" id="PTHR32303:SF20">
    <property type="entry name" value="QUINOPROTEIN ETHANOL DEHYDROGENASE"/>
    <property type="match status" value="1"/>
</dbReference>
<evidence type="ECO:0000256" key="3">
    <source>
        <dbReference type="ARBA" id="ARBA00023002"/>
    </source>
</evidence>
<dbReference type="PANTHER" id="PTHR32303">
    <property type="entry name" value="QUINOPROTEIN ALCOHOL DEHYDROGENASE (CYTOCHROME C)"/>
    <property type="match status" value="1"/>
</dbReference>
<comment type="cofactor">
    <cofactor evidence="1">
        <name>pyrroloquinoline quinone</name>
        <dbReference type="ChEBI" id="CHEBI:58442"/>
    </cofactor>
</comment>
<keyword evidence="6" id="KW-1185">Reference proteome</keyword>
<evidence type="ECO:0000256" key="1">
    <source>
        <dbReference type="ARBA" id="ARBA00001931"/>
    </source>
</evidence>
<dbReference type="InterPro" id="IPR002372">
    <property type="entry name" value="PQQ_rpt_dom"/>
</dbReference>
<protein>
    <recommendedName>
        <fullName evidence="4">Pyrrolo-quinoline quinone repeat domain-containing protein</fullName>
    </recommendedName>
</protein>
<evidence type="ECO:0000256" key="2">
    <source>
        <dbReference type="ARBA" id="ARBA00008156"/>
    </source>
</evidence>
<dbReference type="KEGG" id="pars:DRW48_13460"/>
<sequence length="634" mass="69237">MVGHWECSLTVGILIPYCKPTMDGHAVPGKVALGNLEGLSMTFARLLTSSMWVAPLLVLGSVAVAQEKAAPNPLDAITPVTDEMLKKPADGDWLMWRRTYDGWGFSPLAQIDKTNVKNLEVAWVWSLSNGATETTPIVHDGVLFVYNYGDKIQALNAKTGDLLWEYQRELPQELIDAGGNNLAKRNMAIYDDKLIAATSDAFIIALDVKTGQVAWEKQTADWQKGWRYTSGPFIAEGKIIQGMTGCGNAQPGGCFVTGNDPKTGEELWRVYTIARPDDPKGGDTWNGLPLESRMGGSAWISGTYDPDQKLVFQGVGQPYPWIAEMRGTLPVKDGKNNDALYTDSTMAIDPASGELKWYHQYLKDDTWDLDYVYERQLIDLPVAGVDKKMLVTTGKLGIIEAIDRTNGDFLWATETVPQNVVSAIDEKTGEKTINQDAVPHIGKTTVNCPADPGGRGWPATAYSPKTQALYLPLNEFCSNTTPQPLDPGQVYTGGGRATYDRVPVPNSDGNIGRIDAVKLTDQSQMWSHRQRSPVTSAVLPTAGGLVFAGSWDRWFRAFDDETGDVLWETRVNNAINSFPISYEVDGKQYIAVAVGNGSSAARSWATLTPELLNPDGGSALWVFAVSDEKKTAAN</sequence>
<dbReference type="SUPFAM" id="SSF50998">
    <property type="entry name" value="Quinoprotein alcohol dehydrogenase-like"/>
    <property type="match status" value="1"/>
</dbReference>
<proteinExistence type="inferred from homology"/>
<evidence type="ECO:0000313" key="5">
    <source>
        <dbReference type="EMBL" id="AXC50554.1"/>
    </source>
</evidence>
<dbReference type="Gene3D" id="2.140.10.10">
    <property type="entry name" value="Quinoprotein alcohol dehydrogenase-like superfamily"/>
    <property type="match status" value="1"/>
</dbReference>
<gene>
    <name evidence="5" type="ORF">DRW48_13460</name>
</gene>
<evidence type="ECO:0000313" key="6">
    <source>
        <dbReference type="Proteomes" id="UP000252023"/>
    </source>
</evidence>
<evidence type="ECO:0000259" key="4">
    <source>
        <dbReference type="Pfam" id="PF01011"/>
    </source>
</evidence>
<organism evidence="5 6">
    <name type="scientific">Paracoccus suum</name>
    <dbReference type="NCBI Taxonomy" id="2259340"/>
    <lineage>
        <taxon>Bacteria</taxon>
        <taxon>Pseudomonadati</taxon>
        <taxon>Pseudomonadota</taxon>
        <taxon>Alphaproteobacteria</taxon>
        <taxon>Rhodobacterales</taxon>
        <taxon>Paracoccaceae</taxon>
        <taxon>Paracoccus</taxon>
    </lineage>
</organism>
<dbReference type="EMBL" id="CP030918">
    <property type="protein sequence ID" value="AXC50554.1"/>
    <property type="molecule type" value="Genomic_DNA"/>
</dbReference>
<dbReference type="OrthoDB" id="9794322at2"/>
<comment type="similarity">
    <text evidence="2">Belongs to the bacterial PQQ dehydrogenase family.</text>
</comment>
<accession>A0A344PME9</accession>
<dbReference type="SMART" id="SM00564">
    <property type="entry name" value="PQQ"/>
    <property type="match status" value="6"/>
</dbReference>
<keyword evidence="3" id="KW-0560">Oxidoreductase</keyword>
<dbReference type="Proteomes" id="UP000252023">
    <property type="component" value="Chromosome"/>
</dbReference>
<reference evidence="6" key="1">
    <citation type="submission" date="2018-07" db="EMBL/GenBank/DDBJ databases">
        <title>Genome sequencing of Paracoccus sp. SC2-6.</title>
        <authorList>
            <person name="Heo J."/>
            <person name="Kim S.-J."/>
            <person name="Kwon S.-W."/>
        </authorList>
    </citation>
    <scope>NUCLEOTIDE SEQUENCE [LARGE SCALE GENOMIC DNA]</scope>
    <source>
        <strain evidence="6">SC2-6</strain>
    </source>
</reference>
<dbReference type="InterPro" id="IPR018391">
    <property type="entry name" value="PQQ_b-propeller_rpt"/>
</dbReference>
<dbReference type="InterPro" id="IPR011047">
    <property type="entry name" value="Quinoprotein_ADH-like_sf"/>
</dbReference>